<proteinExistence type="predicted"/>
<dbReference type="InterPro" id="IPR036291">
    <property type="entry name" value="NAD(P)-bd_dom_sf"/>
</dbReference>
<dbReference type="InterPro" id="IPR016040">
    <property type="entry name" value="NAD(P)-bd_dom"/>
</dbReference>
<evidence type="ECO:0000313" key="2">
    <source>
        <dbReference type="EMBL" id="MBB5515130.1"/>
    </source>
</evidence>
<name>A0A840WVA5_9RHOB</name>
<sequence length="237" mass="26268">MTSYFLFTQCQVYTVSSTSQHQTHRRILMEIIVFGATGTVGKLAVEALLEDGHRVTAFARRPDALSLTHTSLERVAGDALNPTQVADGIRGKDAVVVALGSGMARKSIIRSQGTLNVIKGMQAHNVRRLICQSTLGAHESWDNLNFFWKRIMFGALLRPVFLDHELQENLVQASGLDWTIVRPSGFTDAPATGGYKENFPPSERNLNFKISRKDVAAFLARQISDTRYLRHAVAISN</sequence>
<reference evidence="2 3" key="1">
    <citation type="submission" date="2020-08" db="EMBL/GenBank/DDBJ databases">
        <title>Genomic Encyclopedia of Type Strains, Phase IV (KMG-IV): sequencing the most valuable type-strain genomes for metagenomic binning, comparative biology and taxonomic classification.</title>
        <authorList>
            <person name="Goeker M."/>
        </authorList>
    </citation>
    <scope>NUCLEOTIDE SEQUENCE [LARGE SCALE GENOMIC DNA]</scope>
    <source>
        <strain evidence="2 3">DSM 103377</strain>
    </source>
</reference>
<dbReference type="Pfam" id="PF13460">
    <property type="entry name" value="NAD_binding_10"/>
    <property type="match status" value="1"/>
</dbReference>
<accession>A0A840WVA5</accession>
<gene>
    <name evidence="2" type="ORF">FHS89_001140</name>
</gene>
<dbReference type="SUPFAM" id="SSF51735">
    <property type="entry name" value="NAD(P)-binding Rossmann-fold domains"/>
    <property type="match status" value="1"/>
</dbReference>
<dbReference type="PANTHER" id="PTHR43355:SF2">
    <property type="entry name" value="FLAVIN REDUCTASE (NADPH)"/>
    <property type="match status" value="1"/>
</dbReference>
<keyword evidence="3" id="KW-1185">Reference proteome</keyword>
<protein>
    <submittedName>
        <fullName evidence="2">Uncharacterized protein YbjT (DUF2867 family)</fullName>
    </submittedName>
</protein>
<dbReference type="GO" id="GO:0042602">
    <property type="term" value="F:riboflavin reductase (NADPH) activity"/>
    <property type="evidence" value="ECO:0007669"/>
    <property type="project" value="TreeGrafter"/>
</dbReference>
<dbReference type="AlphaFoldDB" id="A0A840WVA5"/>
<comment type="caution">
    <text evidence="2">The sequence shown here is derived from an EMBL/GenBank/DDBJ whole genome shotgun (WGS) entry which is preliminary data.</text>
</comment>
<feature type="domain" description="NAD(P)-binding" evidence="1">
    <location>
        <begin position="35"/>
        <end position="225"/>
    </location>
</feature>
<evidence type="ECO:0000259" key="1">
    <source>
        <dbReference type="Pfam" id="PF13460"/>
    </source>
</evidence>
<dbReference type="EMBL" id="JACIJS010000003">
    <property type="protein sequence ID" value="MBB5515130.1"/>
    <property type="molecule type" value="Genomic_DNA"/>
</dbReference>
<dbReference type="PANTHER" id="PTHR43355">
    <property type="entry name" value="FLAVIN REDUCTASE (NADPH)"/>
    <property type="match status" value="1"/>
</dbReference>
<dbReference type="Gene3D" id="3.40.50.720">
    <property type="entry name" value="NAD(P)-binding Rossmann-like Domain"/>
    <property type="match status" value="1"/>
</dbReference>
<dbReference type="CDD" id="cd05244">
    <property type="entry name" value="BVR-B_like_SDR_a"/>
    <property type="match status" value="1"/>
</dbReference>
<dbReference type="GO" id="GO:0004074">
    <property type="term" value="F:biliverdin reductase [NAD(P)H] activity"/>
    <property type="evidence" value="ECO:0007669"/>
    <property type="project" value="TreeGrafter"/>
</dbReference>
<dbReference type="Proteomes" id="UP000553766">
    <property type="component" value="Unassembled WGS sequence"/>
</dbReference>
<evidence type="ECO:0000313" key="3">
    <source>
        <dbReference type="Proteomes" id="UP000553766"/>
    </source>
</evidence>
<organism evidence="2 3">
    <name type="scientific">Rubricella aquisinus</name>
    <dbReference type="NCBI Taxonomy" id="2028108"/>
    <lineage>
        <taxon>Bacteria</taxon>
        <taxon>Pseudomonadati</taxon>
        <taxon>Pseudomonadota</taxon>
        <taxon>Alphaproteobacteria</taxon>
        <taxon>Rhodobacterales</taxon>
        <taxon>Paracoccaceae</taxon>
        <taxon>Rubricella</taxon>
    </lineage>
</organism>
<dbReference type="RefSeq" id="WP_246413612.1">
    <property type="nucleotide sequence ID" value="NZ_JACIJS010000003.1"/>
</dbReference>
<dbReference type="InterPro" id="IPR051606">
    <property type="entry name" value="Polyketide_Oxido-like"/>
</dbReference>